<dbReference type="AlphaFoldDB" id="A0A5C4J9U5"/>
<dbReference type="InterPro" id="IPR046469">
    <property type="entry name" value="SAM_HAT_N"/>
</dbReference>
<dbReference type="PANTHER" id="PTHR35092:SF1">
    <property type="entry name" value="CHLORINASE MJ1651"/>
    <property type="match status" value="1"/>
</dbReference>
<accession>A0A5C4J9U5</accession>
<dbReference type="PANTHER" id="PTHR35092">
    <property type="entry name" value="CHLORINASE MJ1651"/>
    <property type="match status" value="1"/>
</dbReference>
<dbReference type="Gene3D" id="3.40.50.10790">
    <property type="entry name" value="S-adenosyl-l-methionine hydroxide adenosyltransferase, N-terminal"/>
    <property type="match status" value="1"/>
</dbReference>
<evidence type="ECO:0000259" key="4">
    <source>
        <dbReference type="Pfam" id="PF20257"/>
    </source>
</evidence>
<name>A0A5C4J9U5_9ACTN</name>
<dbReference type="InterPro" id="IPR046470">
    <property type="entry name" value="SAM_HAT_C"/>
</dbReference>
<dbReference type="Pfam" id="PF20257">
    <property type="entry name" value="SAM_HAT_C"/>
    <property type="match status" value="1"/>
</dbReference>
<evidence type="ECO:0000256" key="1">
    <source>
        <dbReference type="ARBA" id="ARBA00022691"/>
    </source>
</evidence>
<gene>
    <name evidence="5" type="ORF">ETD83_20660</name>
</gene>
<proteinExistence type="inferred from homology"/>
<protein>
    <submittedName>
        <fullName evidence="5">SAM-dependent chlorinase/fluorinase</fullName>
    </submittedName>
</protein>
<feature type="domain" description="S-adenosyl-l-methionine hydroxide adenosyltransferase C-terminal" evidence="4">
    <location>
        <begin position="176"/>
        <end position="259"/>
    </location>
</feature>
<dbReference type="InterPro" id="IPR002747">
    <property type="entry name" value="SAM_OH_AdoTrfase"/>
</dbReference>
<dbReference type="Proteomes" id="UP000309174">
    <property type="component" value="Unassembled WGS sequence"/>
</dbReference>
<dbReference type="Gene3D" id="2.40.30.90">
    <property type="entry name" value="Bacterial fluorinating enzyme like"/>
    <property type="match status" value="1"/>
</dbReference>
<dbReference type="EMBL" id="VCKW01000103">
    <property type="protein sequence ID" value="TMQ97131.1"/>
    <property type="molecule type" value="Genomic_DNA"/>
</dbReference>
<dbReference type="SUPFAM" id="SSF102522">
    <property type="entry name" value="Bacterial fluorinating enzyme, N-terminal domain"/>
    <property type="match status" value="1"/>
</dbReference>
<comment type="similarity">
    <text evidence="2">Belongs to the SAM hydrolase / SAM-dependent halogenase family.</text>
</comment>
<organism evidence="5 6">
    <name type="scientific">Actinomadura soli</name>
    <dbReference type="NCBI Taxonomy" id="2508997"/>
    <lineage>
        <taxon>Bacteria</taxon>
        <taxon>Bacillati</taxon>
        <taxon>Actinomycetota</taxon>
        <taxon>Actinomycetes</taxon>
        <taxon>Streptosporangiales</taxon>
        <taxon>Thermomonosporaceae</taxon>
        <taxon>Actinomadura</taxon>
    </lineage>
</organism>
<dbReference type="SUPFAM" id="SSF101852">
    <property type="entry name" value="Bacterial fluorinating enzyme, C-terminal domain"/>
    <property type="match status" value="1"/>
</dbReference>
<dbReference type="PIRSF" id="PIRSF006779">
    <property type="entry name" value="UCP006779"/>
    <property type="match status" value="1"/>
</dbReference>
<keyword evidence="1" id="KW-0949">S-adenosyl-L-methionine</keyword>
<dbReference type="OrthoDB" id="9792195at2"/>
<dbReference type="InterPro" id="IPR023227">
    <property type="entry name" value="SAM_OH_AdoTrfase_C_sf"/>
</dbReference>
<evidence type="ECO:0000313" key="6">
    <source>
        <dbReference type="Proteomes" id="UP000309174"/>
    </source>
</evidence>
<dbReference type="RefSeq" id="WP_138646781.1">
    <property type="nucleotide sequence ID" value="NZ_VCKW01000103.1"/>
</dbReference>
<evidence type="ECO:0000259" key="3">
    <source>
        <dbReference type="Pfam" id="PF01887"/>
    </source>
</evidence>
<comment type="caution">
    <text evidence="5">The sequence shown here is derived from an EMBL/GenBank/DDBJ whole genome shotgun (WGS) entry which is preliminary data.</text>
</comment>
<keyword evidence="6" id="KW-1185">Reference proteome</keyword>
<dbReference type="Pfam" id="PF01887">
    <property type="entry name" value="SAM_HAT_N"/>
    <property type="match status" value="1"/>
</dbReference>
<sequence>MPGSRPFVSLATDFGAAYTGICAGVVHSIAPAATVLVLSDEITPYAVVEGAMLLRQALPYVPVGVHVGIVDPGVGTRRRPLAVETGRGDVLVGPDNGLLVPAAEALGGVVRAHVLENPAYRLPGVSASFHGRDIFSPAAAHIATGVDMAGFGVPALPLPLDVPAPAVAPGELTAPILYADRFGSLILNAGPDDLAAAFGPLGPGTPLEMSWPGGAGRVTFEETFGGVAPGEPLVWVDSSGRLGLAVNQGSAADRFGLREPGTEVRGPGTVTFRLAD</sequence>
<evidence type="ECO:0000256" key="2">
    <source>
        <dbReference type="ARBA" id="ARBA00024035"/>
    </source>
</evidence>
<reference evidence="5 6" key="1">
    <citation type="submission" date="2019-05" db="EMBL/GenBank/DDBJ databases">
        <title>Draft genome sequence of Actinomadura sp. 14C53.</title>
        <authorList>
            <person name="Saricaoglu S."/>
            <person name="Isik K."/>
        </authorList>
    </citation>
    <scope>NUCLEOTIDE SEQUENCE [LARGE SCALE GENOMIC DNA]</scope>
    <source>
        <strain evidence="5 6">14C53</strain>
    </source>
</reference>
<evidence type="ECO:0000313" key="5">
    <source>
        <dbReference type="EMBL" id="TMQ97131.1"/>
    </source>
</evidence>
<dbReference type="InterPro" id="IPR023228">
    <property type="entry name" value="SAM_OH_AdoTrfase_N_sf"/>
</dbReference>
<feature type="domain" description="S-adenosyl-l-methionine hydroxide adenosyltransferase N-terminal" evidence="3">
    <location>
        <begin position="8"/>
        <end position="151"/>
    </location>
</feature>